<feature type="domain" description="DUF4283" evidence="1">
    <location>
        <begin position="32"/>
        <end position="113"/>
    </location>
</feature>
<dbReference type="InterPro" id="IPR040256">
    <property type="entry name" value="At4g02000-like"/>
</dbReference>
<evidence type="ECO:0000313" key="2">
    <source>
        <dbReference type="EMBL" id="VVB11474.1"/>
    </source>
</evidence>
<protein>
    <recommendedName>
        <fullName evidence="1">DUF4283 domain-containing protein</fullName>
    </recommendedName>
</protein>
<dbReference type="PANTHER" id="PTHR31286:SF178">
    <property type="entry name" value="DUF4283 DOMAIN-CONTAINING PROTEIN"/>
    <property type="match status" value="1"/>
</dbReference>
<dbReference type="AlphaFoldDB" id="A0A565CCW7"/>
<evidence type="ECO:0000313" key="3">
    <source>
        <dbReference type="Proteomes" id="UP000489600"/>
    </source>
</evidence>
<dbReference type="OrthoDB" id="1108458at2759"/>
<dbReference type="Pfam" id="PF14111">
    <property type="entry name" value="DUF4283"/>
    <property type="match status" value="1"/>
</dbReference>
<dbReference type="EMBL" id="CABITT030000007">
    <property type="protein sequence ID" value="VVB11474.1"/>
    <property type="molecule type" value="Genomic_DNA"/>
</dbReference>
<evidence type="ECO:0000259" key="1">
    <source>
        <dbReference type="Pfam" id="PF14111"/>
    </source>
</evidence>
<accession>A0A565CCW7</accession>
<comment type="caution">
    <text evidence="2">The sequence shown here is derived from an EMBL/GenBank/DDBJ whole genome shotgun (WGS) entry which is preliminary data.</text>
</comment>
<gene>
    <name evidence="2" type="ORF">ANE_LOCUS21918</name>
</gene>
<dbReference type="InterPro" id="IPR025558">
    <property type="entry name" value="DUF4283"/>
</dbReference>
<keyword evidence="3" id="KW-1185">Reference proteome</keyword>
<dbReference type="PANTHER" id="PTHR31286">
    <property type="entry name" value="GLYCINE-RICH CELL WALL STRUCTURAL PROTEIN 1.8-LIKE"/>
    <property type="match status" value="1"/>
</dbReference>
<reference evidence="2" key="1">
    <citation type="submission" date="2019-07" db="EMBL/GenBank/DDBJ databases">
        <authorList>
            <person name="Dittberner H."/>
        </authorList>
    </citation>
    <scope>NUCLEOTIDE SEQUENCE [LARGE SCALE GENOMIC DNA]</scope>
</reference>
<sequence length="152" mass="18002">MAFFGKIVAPRDEKKRLSPIQMHDFDDSEIIKQFEKTLVGRVLNPKQTHWVKALIAFLPEVWKCQDRVKGINMETGKFQFRFDQESDITQVLARRPYHFDGWFFALERWIPTSRIDFPSSIPMWIQIHNLPDCRCYEKGVVEIKEKLGDLMA</sequence>
<dbReference type="Proteomes" id="UP000489600">
    <property type="component" value="Unassembled WGS sequence"/>
</dbReference>
<proteinExistence type="predicted"/>
<organism evidence="2 3">
    <name type="scientific">Arabis nemorensis</name>
    <dbReference type="NCBI Taxonomy" id="586526"/>
    <lineage>
        <taxon>Eukaryota</taxon>
        <taxon>Viridiplantae</taxon>
        <taxon>Streptophyta</taxon>
        <taxon>Embryophyta</taxon>
        <taxon>Tracheophyta</taxon>
        <taxon>Spermatophyta</taxon>
        <taxon>Magnoliopsida</taxon>
        <taxon>eudicotyledons</taxon>
        <taxon>Gunneridae</taxon>
        <taxon>Pentapetalae</taxon>
        <taxon>rosids</taxon>
        <taxon>malvids</taxon>
        <taxon>Brassicales</taxon>
        <taxon>Brassicaceae</taxon>
        <taxon>Arabideae</taxon>
        <taxon>Arabis</taxon>
    </lineage>
</organism>
<name>A0A565CCW7_9BRAS</name>